<dbReference type="PROSITE" id="PS50011">
    <property type="entry name" value="PROTEIN_KINASE_DOM"/>
    <property type="match status" value="1"/>
</dbReference>
<keyword evidence="4" id="KW-1185">Reference proteome</keyword>
<protein>
    <recommendedName>
        <fullName evidence="2">Protein kinase domain-containing protein</fullName>
    </recommendedName>
</protein>
<gene>
    <name evidence="3" type="ORF">CSSPTR1EN2_LOCUS21967</name>
</gene>
<dbReference type="PANTHER" id="PTHR46863:SF1">
    <property type="entry name" value="PROTEIN KINASE SUPERFAMILY PROTEIN"/>
    <property type="match status" value="1"/>
</dbReference>
<proteinExistence type="predicted"/>
<evidence type="ECO:0000259" key="2">
    <source>
        <dbReference type="PROSITE" id="PS50011"/>
    </source>
</evidence>
<feature type="region of interest" description="Disordered" evidence="1">
    <location>
        <begin position="320"/>
        <end position="366"/>
    </location>
</feature>
<dbReference type="SUPFAM" id="SSF56112">
    <property type="entry name" value="Protein kinase-like (PK-like)"/>
    <property type="match status" value="1"/>
</dbReference>
<dbReference type="Pfam" id="PF00069">
    <property type="entry name" value="Pkinase"/>
    <property type="match status" value="1"/>
</dbReference>
<evidence type="ECO:0000313" key="4">
    <source>
        <dbReference type="Proteomes" id="UP001497512"/>
    </source>
</evidence>
<evidence type="ECO:0000313" key="3">
    <source>
        <dbReference type="EMBL" id="CAK9234054.1"/>
    </source>
</evidence>
<feature type="region of interest" description="Disordered" evidence="1">
    <location>
        <begin position="77"/>
        <end position="125"/>
    </location>
</feature>
<dbReference type="Pfam" id="PF07714">
    <property type="entry name" value="PK_Tyr_Ser-Thr"/>
    <property type="match status" value="1"/>
</dbReference>
<feature type="compositionally biased region" description="Polar residues" evidence="1">
    <location>
        <begin position="9"/>
        <end position="19"/>
    </location>
</feature>
<feature type="compositionally biased region" description="Basic and acidic residues" evidence="1">
    <location>
        <begin position="342"/>
        <end position="354"/>
    </location>
</feature>
<reference evidence="3" key="1">
    <citation type="submission" date="2024-02" db="EMBL/GenBank/DDBJ databases">
        <authorList>
            <consortium name="ELIXIR-Norway"/>
            <consortium name="Elixir Norway"/>
        </authorList>
    </citation>
    <scope>NUCLEOTIDE SEQUENCE</scope>
</reference>
<sequence length="530" mass="57088">MKRMRIMVSKQQRQQTGAATPNCCSSRSSTCNSTSPAAAASSCSQQQQQQQQQHLKVFSTASLKSKLKAALVWRLPDHDSSSSSSSMSTTTTSTTTTISSQTLSKESSSQVDSSANYSTSSSSSSVTSSQQQQLLGIKDMLSDGAIIFKLKDLSMATENFHPAKKVGNSVFRGSLHGMDVAVVVLKNNNSNKGSGGGSDFVAEMKNLCSVHHTNLVKLIGGCINVQHGQIYLVYEFIASGNLQQYLHSQYSPGFSGLPTWTSRLQVVLDVAKGLEYLHHHTYAGPFVHKHLKSSNILLDTELHAQIAYFGVAKIRDQMGTSPAAAEGQGSSRSITSTSGELQEQRDHAGSDHHQTSSTRVMQLPGGAQVRRATFTQSHSIRISGTHGYMAPEAKAGGLITPKLDVFAFGVILLEIMSGKEAVSFCQTADQTGTNTLKKTHLPDVIRSILADKEPGRRLRAWMDPLLGDSAPLDYALKTAELAKDCVDPDPNSRPNMSKVALTLSKILTLSQAQEKSILAAKSLLTTMEPR</sequence>
<name>A0ABP0UZI7_9BRYO</name>
<feature type="domain" description="Protein kinase" evidence="2">
    <location>
        <begin position="160"/>
        <end position="507"/>
    </location>
</feature>
<dbReference type="Proteomes" id="UP001497512">
    <property type="component" value="Chromosome 8"/>
</dbReference>
<feature type="compositionally biased region" description="Polar residues" evidence="1">
    <location>
        <begin position="328"/>
        <end position="341"/>
    </location>
</feature>
<dbReference type="InterPro" id="IPR011009">
    <property type="entry name" value="Kinase-like_dom_sf"/>
</dbReference>
<feature type="compositionally biased region" description="Low complexity" evidence="1">
    <location>
        <begin position="81"/>
        <end position="125"/>
    </location>
</feature>
<evidence type="ECO:0000256" key="1">
    <source>
        <dbReference type="SAM" id="MobiDB-lite"/>
    </source>
</evidence>
<dbReference type="Gene3D" id="1.10.510.10">
    <property type="entry name" value="Transferase(Phosphotransferase) domain 1"/>
    <property type="match status" value="1"/>
</dbReference>
<accession>A0ABP0UZI7</accession>
<dbReference type="InterPro" id="IPR001245">
    <property type="entry name" value="Ser-Thr/Tyr_kinase_cat_dom"/>
</dbReference>
<dbReference type="InterPro" id="IPR000719">
    <property type="entry name" value="Prot_kinase_dom"/>
</dbReference>
<dbReference type="Gene3D" id="3.30.200.20">
    <property type="entry name" value="Phosphorylase Kinase, domain 1"/>
    <property type="match status" value="1"/>
</dbReference>
<dbReference type="PANTHER" id="PTHR46863">
    <property type="entry name" value="OS09G0572100 PROTEIN"/>
    <property type="match status" value="1"/>
</dbReference>
<organism evidence="3 4">
    <name type="scientific">Sphagnum troendelagicum</name>
    <dbReference type="NCBI Taxonomy" id="128251"/>
    <lineage>
        <taxon>Eukaryota</taxon>
        <taxon>Viridiplantae</taxon>
        <taxon>Streptophyta</taxon>
        <taxon>Embryophyta</taxon>
        <taxon>Bryophyta</taxon>
        <taxon>Sphagnophytina</taxon>
        <taxon>Sphagnopsida</taxon>
        <taxon>Sphagnales</taxon>
        <taxon>Sphagnaceae</taxon>
        <taxon>Sphagnum</taxon>
    </lineage>
</organism>
<dbReference type="EMBL" id="OZ019900">
    <property type="protein sequence ID" value="CAK9234054.1"/>
    <property type="molecule type" value="Genomic_DNA"/>
</dbReference>
<feature type="region of interest" description="Disordered" evidence="1">
    <location>
        <begin position="1"/>
        <end position="28"/>
    </location>
</feature>